<feature type="transmembrane region" description="Helical" evidence="5">
    <location>
        <begin position="104"/>
        <end position="124"/>
    </location>
</feature>
<keyword evidence="4 5" id="KW-0472">Membrane</keyword>
<evidence type="ECO:0000256" key="1">
    <source>
        <dbReference type="ARBA" id="ARBA00004141"/>
    </source>
</evidence>
<evidence type="ECO:0000256" key="2">
    <source>
        <dbReference type="ARBA" id="ARBA00022692"/>
    </source>
</evidence>
<keyword evidence="3 5" id="KW-1133">Transmembrane helix</keyword>
<comment type="caution">
    <text evidence="7">The sequence shown here is derived from an EMBL/GenBank/DDBJ whole genome shotgun (WGS) entry which is preliminary data.</text>
</comment>
<evidence type="ECO:0000259" key="6">
    <source>
        <dbReference type="Pfam" id="PF12698"/>
    </source>
</evidence>
<keyword evidence="2 5" id="KW-0812">Transmembrane</keyword>
<feature type="transmembrane region" description="Helical" evidence="5">
    <location>
        <begin position="136"/>
        <end position="157"/>
    </location>
</feature>
<reference evidence="7 8" key="1">
    <citation type="submission" date="2021-03" db="EMBL/GenBank/DDBJ databases">
        <authorList>
            <person name="Gilmore M.S."/>
            <person name="Schwartzman J."/>
            <person name="Van Tyne D."/>
            <person name="Martin M."/>
            <person name="Earl A.M."/>
            <person name="Manson A.L."/>
            <person name="Straub T."/>
            <person name="Salamzade R."/>
            <person name="Saavedra J."/>
            <person name="Lebreton F."/>
            <person name="Prichula J."/>
            <person name="Schaufler K."/>
            <person name="Gaca A."/>
            <person name="Sgardioli B."/>
            <person name="Wagenaar J."/>
            <person name="Strong T."/>
        </authorList>
    </citation>
    <scope>NUCLEOTIDE SEQUENCE [LARGE SCALE GENOMIC DNA]</scope>
    <source>
        <strain evidence="7 8">665A</strain>
    </source>
</reference>
<evidence type="ECO:0000256" key="3">
    <source>
        <dbReference type="ARBA" id="ARBA00022989"/>
    </source>
</evidence>
<evidence type="ECO:0000313" key="8">
    <source>
        <dbReference type="Proteomes" id="UP000664357"/>
    </source>
</evidence>
<comment type="subcellular location">
    <subcellularLocation>
        <location evidence="1">Membrane</location>
        <topology evidence="1">Multi-pass membrane protein</topology>
    </subcellularLocation>
</comment>
<keyword evidence="8" id="KW-1185">Reference proteome</keyword>
<feature type="transmembrane region" description="Helical" evidence="5">
    <location>
        <begin position="169"/>
        <end position="187"/>
    </location>
</feature>
<protein>
    <recommendedName>
        <fullName evidence="6">ABC-2 type transporter transmembrane domain-containing protein</fullName>
    </recommendedName>
</protein>
<feature type="transmembrane region" description="Helical" evidence="5">
    <location>
        <begin position="20"/>
        <end position="39"/>
    </location>
</feature>
<feature type="domain" description="ABC-2 type transporter transmembrane" evidence="6">
    <location>
        <begin position="59"/>
        <end position="239"/>
    </location>
</feature>
<dbReference type="InterPro" id="IPR013525">
    <property type="entry name" value="ABC2_TM"/>
</dbReference>
<feature type="transmembrane region" description="Helical" evidence="5">
    <location>
        <begin position="223"/>
        <end position="241"/>
    </location>
</feature>
<sequence>MKLSIRKIDAIFVMKLQSILRNMSIMVAPFMAIGFVIVMKAMMPEVDATEGGMHFSKDSFLLGFGLMFNIIMGGIMMSSLPLAEEKEKNTLRVLMTSSVNGAEFFIGSMLPSLMILIIVNLLLIPVSGASFGEIQLGAYLILTTVGSLISILIGYVIGIYAKGQMQSSLIGMPILLSLTLAPMFRIFNPTLAKVVSYVYSGVISQFADQAFSGDGYQWNSKDILVLIAWLVVSFGLFIYAYKKNGLDGE</sequence>
<dbReference type="Proteomes" id="UP000664357">
    <property type="component" value="Unassembled WGS sequence"/>
</dbReference>
<proteinExistence type="predicted"/>
<gene>
    <name evidence="7" type="ORF">JZO67_002101</name>
</gene>
<dbReference type="RefSeq" id="WP_207705107.1">
    <property type="nucleotide sequence ID" value="NZ_JAFREL020000001.1"/>
</dbReference>
<name>A0ABV0EQD6_9ENTE</name>
<accession>A0ABV0EQD6</accession>
<reference evidence="7 8" key="2">
    <citation type="submission" date="2024-02" db="EMBL/GenBank/DDBJ databases">
        <title>The Genome Sequence of Enterococcus sp. DIV0159.</title>
        <authorList>
            <person name="Earl A."/>
            <person name="Manson A."/>
            <person name="Gilmore M."/>
            <person name="Sanders J."/>
            <person name="Shea T."/>
            <person name="Howe W."/>
            <person name="Livny J."/>
            <person name="Cuomo C."/>
            <person name="Neafsey D."/>
            <person name="Birren B."/>
        </authorList>
    </citation>
    <scope>NUCLEOTIDE SEQUENCE [LARGE SCALE GENOMIC DNA]</scope>
    <source>
        <strain evidence="7 8">665A</strain>
    </source>
</reference>
<evidence type="ECO:0000256" key="5">
    <source>
        <dbReference type="SAM" id="Phobius"/>
    </source>
</evidence>
<evidence type="ECO:0000313" key="7">
    <source>
        <dbReference type="EMBL" id="MEO1770150.1"/>
    </source>
</evidence>
<dbReference type="Pfam" id="PF12698">
    <property type="entry name" value="ABC2_membrane_3"/>
    <property type="match status" value="1"/>
</dbReference>
<dbReference type="EMBL" id="JAFREL020000001">
    <property type="protein sequence ID" value="MEO1770150.1"/>
    <property type="molecule type" value="Genomic_DNA"/>
</dbReference>
<organism evidence="7 8">
    <name type="scientific">Candidatus Enterococcus ferrettii</name>
    <dbReference type="NCBI Taxonomy" id="2815324"/>
    <lineage>
        <taxon>Bacteria</taxon>
        <taxon>Bacillati</taxon>
        <taxon>Bacillota</taxon>
        <taxon>Bacilli</taxon>
        <taxon>Lactobacillales</taxon>
        <taxon>Enterococcaceae</taxon>
        <taxon>Enterococcus</taxon>
    </lineage>
</organism>
<evidence type="ECO:0000256" key="4">
    <source>
        <dbReference type="ARBA" id="ARBA00023136"/>
    </source>
</evidence>
<feature type="transmembrane region" description="Helical" evidence="5">
    <location>
        <begin position="59"/>
        <end position="83"/>
    </location>
</feature>